<protein>
    <submittedName>
        <fullName evidence="1">Uncharacterized protein</fullName>
    </submittedName>
</protein>
<proteinExistence type="predicted"/>
<reference evidence="1" key="1">
    <citation type="journal article" date="2020" name="Nature">
        <title>Giant virus diversity and host interactions through global metagenomics.</title>
        <authorList>
            <person name="Schulz F."/>
            <person name="Roux S."/>
            <person name="Paez-Espino D."/>
            <person name="Jungbluth S."/>
            <person name="Walsh D.A."/>
            <person name="Denef V.J."/>
            <person name="McMahon K.D."/>
            <person name="Konstantinidis K.T."/>
            <person name="Eloe-Fadrosh E.A."/>
            <person name="Kyrpides N.C."/>
            <person name="Woyke T."/>
        </authorList>
    </citation>
    <scope>NUCLEOTIDE SEQUENCE</scope>
    <source>
        <strain evidence="1">GVMAG-M-3300027708-5</strain>
    </source>
</reference>
<sequence>MENKVHLVFEKRTFLKMSKMGKGRLRIYKGYVCFGFDSKMQ</sequence>
<accession>A0A6C0JJB0</accession>
<evidence type="ECO:0000313" key="1">
    <source>
        <dbReference type="EMBL" id="QHU05131.1"/>
    </source>
</evidence>
<dbReference type="AlphaFoldDB" id="A0A6C0JJB0"/>
<name>A0A6C0JJB0_9ZZZZ</name>
<organism evidence="1">
    <name type="scientific">viral metagenome</name>
    <dbReference type="NCBI Taxonomy" id="1070528"/>
    <lineage>
        <taxon>unclassified sequences</taxon>
        <taxon>metagenomes</taxon>
        <taxon>organismal metagenomes</taxon>
    </lineage>
</organism>
<dbReference type="EMBL" id="MN740408">
    <property type="protein sequence ID" value="QHU05131.1"/>
    <property type="molecule type" value="Genomic_DNA"/>
</dbReference>